<gene>
    <name evidence="2" type="ORF">F511_23591</name>
</gene>
<dbReference type="OrthoDB" id="1751168at2759"/>
<keyword evidence="3" id="KW-1185">Reference proteome</keyword>
<organism evidence="2 3">
    <name type="scientific">Dorcoceras hygrometricum</name>
    <dbReference type="NCBI Taxonomy" id="472368"/>
    <lineage>
        <taxon>Eukaryota</taxon>
        <taxon>Viridiplantae</taxon>
        <taxon>Streptophyta</taxon>
        <taxon>Embryophyta</taxon>
        <taxon>Tracheophyta</taxon>
        <taxon>Spermatophyta</taxon>
        <taxon>Magnoliopsida</taxon>
        <taxon>eudicotyledons</taxon>
        <taxon>Gunneridae</taxon>
        <taxon>Pentapetalae</taxon>
        <taxon>asterids</taxon>
        <taxon>lamiids</taxon>
        <taxon>Lamiales</taxon>
        <taxon>Gesneriaceae</taxon>
        <taxon>Didymocarpoideae</taxon>
        <taxon>Trichosporeae</taxon>
        <taxon>Loxocarpinae</taxon>
        <taxon>Dorcoceras</taxon>
    </lineage>
</organism>
<dbReference type="EMBL" id="KV003555">
    <property type="protein sequence ID" value="KZV36562.1"/>
    <property type="molecule type" value="Genomic_DNA"/>
</dbReference>
<evidence type="ECO:0000313" key="3">
    <source>
        <dbReference type="Proteomes" id="UP000250235"/>
    </source>
</evidence>
<feature type="compositionally biased region" description="Low complexity" evidence="1">
    <location>
        <begin position="153"/>
        <end position="168"/>
    </location>
</feature>
<evidence type="ECO:0000256" key="1">
    <source>
        <dbReference type="SAM" id="MobiDB-lite"/>
    </source>
</evidence>
<name>A0A2Z7BPL0_9LAMI</name>
<protein>
    <submittedName>
        <fullName evidence="2">Uncharacterized protein</fullName>
    </submittedName>
</protein>
<feature type="compositionally biased region" description="Basic and acidic residues" evidence="1">
    <location>
        <begin position="192"/>
        <end position="217"/>
    </location>
</feature>
<feature type="region of interest" description="Disordered" evidence="1">
    <location>
        <begin position="153"/>
        <end position="172"/>
    </location>
</feature>
<dbReference type="Proteomes" id="UP000250235">
    <property type="component" value="Unassembled WGS sequence"/>
</dbReference>
<proteinExistence type="predicted"/>
<sequence length="368" mass="40974">MASSLSINAMQVNFESVLSMEHIGMVRMFKSMEEIGLKGFLEVSGTVFEGAVIEFFANTKVIAGTIVSFVANKKMIITKDVFAETFGLPSEGMGSATSSWPTFSGSGKLSPRRCCKCGSSSDNWAEARNLLLTGATPSQQEKPKIIAIEFSTQAEQTQTTEKQPAQPEGQVEDIVRTVEDVEEIEAMNSQEHQAHENEQQARAKERQAQGNEHHTQNEPDQEADQEAPTVPLIYRWFYILHKKKQITAQIKNKTQAGPQRTIVPGPQVDTAKELISMKDIVSSLGLKFDRIKDDTYISKHNTLLFQQQLETKIDGLETSLVRHFAYSQHNLAGDIALLKSQVGEMDDCLKEIRDAKKGEGTIKKIRLL</sequence>
<dbReference type="AlphaFoldDB" id="A0A2Z7BPL0"/>
<feature type="region of interest" description="Disordered" evidence="1">
    <location>
        <begin position="189"/>
        <end position="227"/>
    </location>
</feature>
<accession>A0A2Z7BPL0</accession>
<evidence type="ECO:0000313" key="2">
    <source>
        <dbReference type="EMBL" id="KZV36562.1"/>
    </source>
</evidence>
<reference evidence="2 3" key="1">
    <citation type="journal article" date="2015" name="Proc. Natl. Acad. Sci. U.S.A.">
        <title>The resurrection genome of Boea hygrometrica: A blueprint for survival of dehydration.</title>
        <authorList>
            <person name="Xiao L."/>
            <person name="Yang G."/>
            <person name="Zhang L."/>
            <person name="Yang X."/>
            <person name="Zhao S."/>
            <person name="Ji Z."/>
            <person name="Zhou Q."/>
            <person name="Hu M."/>
            <person name="Wang Y."/>
            <person name="Chen M."/>
            <person name="Xu Y."/>
            <person name="Jin H."/>
            <person name="Xiao X."/>
            <person name="Hu G."/>
            <person name="Bao F."/>
            <person name="Hu Y."/>
            <person name="Wan P."/>
            <person name="Li L."/>
            <person name="Deng X."/>
            <person name="Kuang T."/>
            <person name="Xiang C."/>
            <person name="Zhu J.K."/>
            <person name="Oliver M.J."/>
            <person name="He Y."/>
        </authorList>
    </citation>
    <scope>NUCLEOTIDE SEQUENCE [LARGE SCALE GENOMIC DNA]</scope>
    <source>
        <strain evidence="3">cv. XS01</strain>
    </source>
</reference>